<evidence type="ECO:0000313" key="9">
    <source>
        <dbReference type="EMBL" id="SDW74413.1"/>
    </source>
</evidence>
<dbReference type="PANTHER" id="PTHR34390">
    <property type="entry name" value="UPF0442 PROTEIN YJJB-RELATED"/>
    <property type="match status" value="1"/>
</dbReference>
<evidence type="ECO:0000256" key="2">
    <source>
        <dbReference type="ARBA" id="ARBA00022475"/>
    </source>
</evidence>
<accession>A0A1H2W1H9</accession>
<evidence type="ECO:0000313" key="10">
    <source>
        <dbReference type="Proteomes" id="UP000199488"/>
    </source>
</evidence>
<keyword evidence="4 7" id="KW-1133">Transmembrane helix</keyword>
<dbReference type="RefSeq" id="WP_245724078.1">
    <property type="nucleotide sequence ID" value="NZ_FNNC01000005.1"/>
</dbReference>
<dbReference type="InterPro" id="IPR050539">
    <property type="entry name" value="ThrE_Dicarb/AminoAcid_Exp"/>
</dbReference>
<protein>
    <submittedName>
        <fullName evidence="9">Uncharacterized membrane protein YjjP, DUF1212 family</fullName>
    </submittedName>
</protein>
<dbReference type="PANTHER" id="PTHR34390:SF2">
    <property type="entry name" value="SUCCINATE TRANSPORTER SUBUNIT YJJP-RELATED"/>
    <property type="match status" value="1"/>
</dbReference>
<evidence type="ECO:0000256" key="5">
    <source>
        <dbReference type="ARBA" id="ARBA00023136"/>
    </source>
</evidence>
<keyword evidence="3 7" id="KW-0812">Transmembrane</keyword>
<dbReference type="EMBL" id="FNNC01000005">
    <property type="protein sequence ID" value="SDW74413.1"/>
    <property type="molecule type" value="Genomic_DNA"/>
</dbReference>
<evidence type="ECO:0000256" key="6">
    <source>
        <dbReference type="ARBA" id="ARBA00034125"/>
    </source>
</evidence>
<sequence>MEKADDIMAMCLHAGQLMLRYGSETFRVEDTMRRMGQAAGMEQVNTFVTTTAIFLSFKSPVDQRDHIQMLRIEERYQDLSKVTSVNQLSREYVSGLLTSREVKKQLKEIEESPMNYPVWFIYLASGIGGGAFSYLIGSSIMDMLPAALGGLVTAVALVRYQMRLKVKFFSEFLASFTGALIAMLMVQMGLVMNTNQVIIGTIIPLVPGVPLTNAVRDLMSGDLVAGVARGAEAAVSSMSIAGGVAVALTIFFV</sequence>
<organism evidence="9 10">
    <name type="scientific">Marinococcus luteus</name>
    <dbReference type="NCBI Taxonomy" id="1122204"/>
    <lineage>
        <taxon>Bacteria</taxon>
        <taxon>Bacillati</taxon>
        <taxon>Bacillota</taxon>
        <taxon>Bacilli</taxon>
        <taxon>Bacillales</taxon>
        <taxon>Bacillaceae</taxon>
        <taxon>Marinococcus</taxon>
    </lineage>
</organism>
<evidence type="ECO:0000256" key="1">
    <source>
        <dbReference type="ARBA" id="ARBA00004651"/>
    </source>
</evidence>
<feature type="transmembrane region" description="Helical" evidence="7">
    <location>
        <begin position="116"/>
        <end position="137"/>
    </location>
</feature>
<evidence type="ECO:0000256" key="3">
    <source>
        <dbReference type="ARBA" id="ARBA00022692"/>
    </source>
</evidence>
<dbReference type="GO" id="GO:0005886">
    <property type="term" value="C:plasma membrane"/>
    <property type="evidence" value="ECO:0007669"/>
    <property type="project" value="UniProtKB-SubCell"/>
</dbReference>
<keyword evidence="2" id="KW-1003">Cell membrane</keyword>
<comment type="similarity">
    <text evidence="6">Belongs to the ThrE exporter (TC 2.A.79) family.</text>
</comment>
<reference evidence="9 10" key="1">
    <citation type="submission" date="2016-10" db="EMBL/GenBank/DDBJ databases">
        <authorList>
            <person name="de Groot N.N."/>
        </authorList>
    </citation>
    <scope>NUCLEOTIDE SEQUENCE [LARGE SCALE GENOMIC DNA]</scope>
    <source>
        <strain evidence="9 10">DSM 23126</strain>
    </source>
</reference>
<evidence type="ECO:0000256" key="7">
    <source>
        <dbReference type="SAM" id="Phobius"/>
    </source>
</evidence>
<proteinExistence type="inferred from homology"/>
<dbReference type="InterPro" id="IPR010619">
    <property type="entry name" value="ThrE-like_N"/>
</dbReference>
<comment type="subcellular location">
    <subcellularLocation>
        <location evidence="1">Cell membrane</location>
        <topology evidence="1">Multi-pass membrane protein</topology>
    </subcellularLocation>
</comment>
<evidence type="ECO:0000256" key="4">
    <source>
        <dbReference type="ARBA" id="ARBA00022989"/>
    </source>
</evidence>
<dbReference type="Proteomes" id="UP000199488">
    <property type="component" value="Unassembled WGS sequence"/>
</dbReference>
<evidence type="ECO:0000259" key="8">
    <source>
        <dbReference type="Pfam" id="PF06738"/>
    </source>
</evidence>
<feature type="transmembrane region" description="Helical" evidence="7">
    <location>
        <begin position="227"/>
        <end position="252"/>
    </location>
</feature>
<dbReference type="AlphaFoldDB" id="A0A1H2W1H9"/>
<feature type="transmembrane region" description="Helical" evidence="7">
    <location>
        <begin position="143"/>
        <end position="160"/>
    </location>
</feature>
<keyword evidence="10" id="KW-1185">Reference proteome</keyword>
<name>A0A1H2W1H9_9BACI</name>
<keyword evidence="5 7" id="KW-0472">Membrane</keyword>
<dbReference type="GO" id="GO:0015744">
    <property type="term" value="P:succinate transport"/>
    <property type="evidence" value="ECO:0007669"/>
    <property type="project" value="TreeGrafter"/>
</dbReference>
<gene>
    <name evidence="9" type="ORF">SAMN05421781_2218</name>
</gene>
<dbReference type="STRING" id="1122204.SAMN05421781_2218"/>
<feature type="transmembrane region" description="Helical" evidence="7">
    <location>
        <begin position="172"/>
        <end position="191"/>
    </location>
</feature>
<dbReference type="Pfam" id="PF06738">
    <property type="entry name" value="ThrE"/>
    <property type="match status" value="1"/>
</dbReference>
<dbReference type="GO" id="GO:0022857">
    <property type="term" value="F:transmembrane transporter activity"/>
    <property type="evidence" value="ECO:0007669"/>
    <property type="project" value="InterPro"/>
</dbReference>
<feature type="domain" description="Threonine/serine exporter-like N-terminal" evidence="8">
    <location>
        <begin position="10"/>
        <end position="250"/>
    </location>
</feature>